<feature type="chain" id="PRO_5031451392" description="Transporter" evidence="1">
    <location>
        <begin position="20"/>
        <end position="274"/>
    </location>
</feature>
<accession>A0A7W6JQC0</accession>
<comment type="caution">
    <text evidence="2">The sequence shown here is derived from an EMBL/GenBank/DDBJ whole genome shotgun (WGS) entry which is preliminary data.</text>
</comment>
<gene>
    <name evidence="2" type="ORF">GGR46_001103</name>
</gene>
<reference evidence="2 3" key="1">
    <citation type="submission" date="2020-08" db="EMBL/GenBank/DDBJ databases">
        <title>Genomic Encyclopedia of Type Strains, Phase IV (KMG-IV): sequencing the most valuable type-strain genomes for metagenomic binning, comparative biology and taxonomic classification.</title>
        <authorList>
            <person name="Goeker M."/>
        </authorList>
    </citation>
    <scope>NUCLEOTIDE SEQUENCE [LARGE SCALE GENOMIC DNA]</scope>
    <source>
        <strain evidence="2 3">DSM 101806</strain>
    </source>
</reference>
<evidence type="ECO:0008006" key="4">
    <source>
        <dbReference type="Google" id="ProtNLM"/>
    </source>
</evidence>
<evidence type="ECO:0000313" key="2">
    <source>
        <dbReference type="EMBL" id="MBB4097570.1"/>
    </source>
</evidence>
<organism evidence="2 3">
    <name type="scientific">Sphingomonas kyeonggiensis</name>
    <dbReference type="NCBI Taxonomy" id="1268553"/>
    <lineage>
        <taxon>Bacteria</taxon>
        <taxon>Pseudomonadati</taxon>
        <taxon>Pseudomonadota</taxon>
        <taxon>Alphaproteobacteria</taxon>
        <taxon>Sphingomonadales</taxon>
        <taxon>Sphingomonadaceae</taxon>
        <taxon>Sphingomonas</taxon>
    </lineage>
</organism>
<dbReference type="Pfam" id="PF13557">
    <property type="entry name" value="Phenol_MetA_deg"/>
    <property type="match status" value="1"/>
</dbReference>
<evidence type="ECO:0000256" key="1">
    <source>
        <dbReference type="SAM" id="SignalP"/>
    </source>
</evidence>
<keyword evidence="3" id="KW-1185">Reference proteome</keyword>
<name>A0A7W6JQC0_9SPHN</name>
<sequence length="274" mass="28478">MKLALTLAAAFAAIGTAEAQDLRPLCPDRPGLDTPACTVDPGHLVAEMGTIDWSLDRDAGQRSDSFTFGDLLLRYGIAQHAEIQLGWTALGTVRKRDRTTGAVTHDGGTGAVTHDGGTGDVTLAVRRNLSHPDGSGFAAAVMPYATLPVGGATIGAGDWGAGLIVPLSYSLTDKIGLSLTPEIDAAVDQDRHGRHLAYGSAIGLTTALTSSVSSAFELQAVRDRDPAGHATQALASLSVAWQPRSNLQLDMGAVAGLNHASPDVELYMGIARRF</sequence>
<dbReference type="Proteomes" id="UP000557392">
    <property type="component" value="Unassembled WGS sequence"/>
</dbReference>
<feature type="signal peptide" evidence="1">
    <location>
        <begin position="1"/>
        <end position="19"/>
    </location>
</feature>
<dbReference type="InterPro" id="IPR025737">
    <property type="entry name" value="FApF"/>
</dbReference>
<protein>
    <recommendedName>
        <fullName evidence="4">Transporter</fullName>
    </recommendedName>
</protein>
<evidence type="ECO:0000313" key="3">
    <source>
        <dbReference type="Proteomes" id="UP000557392"/>
    </source>
</evidence>
<proteinExistence type="predicted"/>
<dbReference type="EMBL" id="JACIEH010000001">
    <property type="protein sequence ID" value="MBB4097570.1"/>
    <property type="molecule type" value="Genomic_DNA"/>
</dbReference>
<keyword evidence="1" id="KW-0732">Signal</keyword>
<dbReference type="RefSeq" id="WP_183995304.1">
    <property type="nucleotide sequence ID" value="NZ_JACIEH010000001.1"/>
</dbReference>
<dbReference type="AlphaFoldDB" id="A0A7W6JQC0"/>